<sequence>MHRNQMEMDEALAMSLMYDDPTINDEITARQLQQEVNPSTSLNRDSSPHHQSHVGDSSSQPLPSNDDIDPENMTYEELNELGESIGAVSKGLSQSRIDQIPTHKHGATAISWFKNKISGSGQNQ</sequence>
<dbReference type="InterPro" id="IPR033276">
    <property type="entry name" value="BB"/>
</dbReference>
<dbReference type="PANTHER" id="PTHR46400">
    <property type="entry name" value="RING/U-BOX SUPERFAMILY PROTEIN"/>
    <property type="match status" value="1"/>
</dbReference>
<evidence type="ECO:0000313" key="2">
    <source>
        <dbReference type="EMBL" id="CAA7024577.1"/>
    </source>
</evidence>
<dbReference type="GO" id="GO:0004842">
    <property type="term" value="F:ubiquitin-protein transferase activity"/>
    <property type="evidence" value="ECO:0007669"/>
    <property type="project" value="InterPro"/>
</dbReference>
<keyword evidence="3" id="KW-1185">Reference proteome</keyword>
<dbReference type="GO" id="GO:0031624">
    <property type="term" value="F:ubiquitin conjugating enzyme binding"/>
    <property type="evidence" value="ECO:0007669"/>
    <property type="project" value="TreeGrafter"/>
</dbReference>
<accession>A0A6D2I7Q0</accession>
<feature type="compositionally biased region" description="Polar residues" evidence="1">
    <location>
        <begin position="54"/>
        <end position="63"/>
    </location>
</feature>
<evidence type="ECO:0000256" key="1">
    <source>
        <dbReference type="SAM" id="MobiDB-lite"/>
    </source>
</evidence>
<name>A0A6D2I7Q0_9BRAS</name>
<dbReference type="EMBL" id="CACVBM020000899">
    <property type="protein sequence ID" value="CAA7024577.1"/>
    <property type="molecule type" value="Genomic_DNA"/>
</dbReference>
<evidence type="ECO:0000313" key="3">
    <source>
        <dbReference type="Proteomes" id="UP000467841"/>
    </source>
</evidence>
<feature type="region of interest" description="Disordered" evidence="1">
    <location>
        <begin position="25"/>
        <end position="105"/>
    </location>
</feature>
<proteinExistence type="predicted"/>
<comment type="caution">
    <text evidence="2">The sequence shown here is derived from an EMBL/GenBank/DDBJ whole genome shotgun (WGS) entry which is preliminary data.</text>
</comment>
<dbReference type="GO" id="GO:0016567">
    <property type="term" value="P:protein ubiquitination"/>
    <property type="evidence" value="ECO:0007669"/>
    <property type="project" value="InterPro"/>
</dbReference>
<dbReference type="OrthoDB" id="1112751at2759"/>
<reference evidence="2" key="1">
    <citation type="submission" date="2020-01" db="EMBL/GenBank/DDBJ databases">
        <authorList>
            <person name="Mishra B."/>
        </authorList>
    </citation>
    <scope>NUCLEOTIDE SEQUENCE [LARGE SCALE GENOMIC DNA]</scope>
</reference>
<dbReference type="PANTHER" id="PTHR46400:SF5">
    <property type="entry name" value="RING-TYPE DOMAIN-CONTAINING PROTEIN"/>
    <property type="match status" value="1"/>
</dbReference>
<dbReference type="GO" id="GO:0048437">
    <property type="term" value="P:floral organ development"/>
    <property type="evidence" value="ECO:0007669"/>
    <property type="project" value="TreeGrafter"/>
</dbReference>
<gene>
    <name evidence="2" type="ORF">MERR_LOCUS11812</name>
</gene>
<protein>
    <submittedName>
        <fullName evidence="2">Uncharacterized protein</fullName>
    </submittedName>
</protein>
<dbReference type="Proteomes" id="UP000467841">
    <property type="component" value="Unassembled WGS sequence"/>
</dbReference>
<dbReference type="GO" id="GO:0046621">
    <property type="term" value="P:negative regulation of organ growth"/>
    <property type="evidence" value="ECO:0007669"/>
    <property type="project" value="InterPro"/>
</dbReference>
<organism evidence="2 3">
    <name type="scientific">Microthlaspi erraticum</name>
    <dbReference type="NCBI Taxonomy" id="1685480"/>
    <lineage>
        <taxon>Eukaryota</taxon>
        <taxon>Viridiplantae</taxon>
        <taxon>Streptophyta</taxon>
        <taxon>Embryophyta</taxon>
        <taxon>Tracheophyta</taxon>
        <taxon>Spermatophyta</taxon>
        <taxon>Magnoliopsida</taxon>
        <taxon>eudicotyledons</taxon>
        <taxon>Gunneridae</taxon>
        <taxon>Pentapetalae</taxon>
        <taxon>rosids</taxon>
        <taxon>malvids</taxon>
        <taxon>Brassicales</taxon>
        <taxon>Brassicaceae</taxon>
        <taxon>Coluteocarpeae</taxon>
        <taxon>Microthlaspi</taxon>
    </lineage>
</organism>
<feature type="compositionally biased region" description="Polar residues" evidence="1">
    <location>
        <begin position="30"/>
        <end position="45"/>
    </location>
</feature>
<dbReference type="AlphaFoldDB" id="A0A6D2I7Q0"/>